<reference evidence="2" key="1">
    <citation type="journal article" date="2017" name="Nat. Ecol. Evol.">
        <title>Genome expansion and lineage-specific genetic innovations in the forest pathogenic fungi Armillaria.</title>
        <authorList>
            <person name="Sipos G."/>
            <person name="Prasanna A.N."/>
            <person name="Walter M.C."/>
            <person name="O'Connor E."/>
            <person name="Balint B."/>
            <person name="Krizsan K."/>
            <person name="Kiss B."/>
            <person name="Hess J."/>
            <person name="Varga T."/>
            <person name="Slot J."/>
            <person name="Riley R."/>
            <person name="Boka B."/>
            <person name="Rigling D."/>
            <person name="Barry K."/>
            <person name="Lee J."/>
            <person name="Mihaltcheva S."/>
            <person name="LaButti K."/>
            <person name="Lipzen A."/>
            <person name="Waldron R."/>
            <person name="Moloney N.M."/>
            <person name="Sperisen C."/>
            <person name="Kredics L."/>
            <person name="Vagvoelgyi C."/>
            <person name="Patrignani A."/>
            <person name="Fitzpatrick D."/>
            <person name="Nagy I."/>
            <person name="Doyle S."/>
            <person name="Anderson J.B."/>
            <person name="Grigoriev I.V."/>
            <person name="Gueldener U."/>
            <person name="Muensterkoetter M."/>
            <person name="Nagy L.G."/>
        </authorList>
    </citation>
    <scope>NUCLEOTIDE SEQUENCE [LARGE SCALE GENOMIC DNA]</scope>
    <source>
        <strain evidence="2">C18/9</strain>
    </source>
</reference>
<dbReference type="OrthoDB" id="3250756at2759"/>
<evidence type="ECO:0008006" key="3">
    <source>
        <dbReference type="Google" id="ProtNLM"/>
    </source>
</evidence>
<dbReference type="AlphaFoldDB" id="A0A284S9M6"/>
<proteinExistence type="predicted"/>
<dbReference type="OMA" id="IECHFRT"/>
<name>A0A284S9M6_ARMOS</name>
<keyword evidence="2" id="KW-1185">Reference proteome</keyword>
<dbReference type="Gene3D" id="3.80.10.10">
    <property type="entry name" value="Ribonuclease Inhibitor"/>
    <property type="match status" value="1"/>
</dbReference>
<organism evidence="1 2">
    <name type="scientific">Armillaria ostoyae</name>
    <name type="common">Armillaria root rot fungus</name>
    <dbReference type="NCBI Taxonomy" id="47428"/>
    <lineage>
        <taxon>Eukaryota</taxon>
        <taxon>Fungi</taxon>
        <taxon>Dikarya</taxon>
        <taxon>Basidiomycota</taxon>
        <taxon>Agaricomycotina</taxon>
        <taxon>Agaricomycetes</taxon>
        <taxon>Agaricomycetidae</taxon>
        <taxon>Agaricales</taxon>
        <taxon>Marasmiineae</taxon>
        <taxon>Physalacriaceae</taxon>
        <taxon>Armillaria</taxon>
    </lineage>
</organism>
<dbReference type="EMBL" id="FUEG01000047">
    <property type="protein sequence ID" value="SJL17701.1"/>
    <property type="molecule type" value="Genomic_DNA"/>
</dbReference>
<gene>
    <name evidence="1" type="ORF">ARMOST_21261</name>
</gene>
<dbReference type="Proteomes" id="UP000219338">
    <property type="component" value="Unassembled WGS sequence"/>
</dbReference>
<dbReference type="STRING" id="47428.A0A284S9M6"/>
<evidence type="ECO:0000313" key="1">
    <source>
        <dbReference type="EMBL" id="SJL17701.1"/>
    </source>
</evidence>
<evidence type="ECO:0000313" key="2">
    <source>
        <dbReference type="Proteomes" id="UP000219338"/>
    </source>
</evidence>
<dbReference type="InterPro" id="IPR032675">
    <property type="entry name" value="LRR_dom_sf"/>
</dbReference>
<sequence length="372" mass="42160">MTVEDILSSSEICQEIIRYINSRRRGYPKDLLALCQTNKAWQRESEKALYHSVRVDSLSRLKQFCTTIISQPRLAELVIAFSLASQFIRYTPPSAAYLAELWKSFHGALQKLPNLLSLSIAEQYAVPSWVFSSEDSEACLFPFSLNSLTMYGVPYNSQTAEFICAQEELQRLHYYADPTAEDVKHAHEPGTPSLYAGISLEELRELSGNVTIVHDILCAPCQPPITRLVMGTDEEWPSLLQVLPKISQVRKTLRNLAVTRIPHDAAVVDQFLQIIAATCPDILTLGVIPLPWLDRSALHRALMQMRKLTSIELILHGGLKGWNPIPQSMMTKAFASELKMYCPSLIECHFRTPFDRASWFHNGLDWQYHVPS</sequence>
<protein>
    <recommendedName>
        <fullName evidence="3">F-box domain-containing protein</fullName>
    </recommendedName>
</protein>
<accession>A0A284S9M6</accession>